<dbReference type="AlphaFoldDB" id="A0A8D8QA20"/>
<dbReference type="EMBL" id="HBUF01066786">
    <property type="protein sequence ID" value="CAG6627931.1"/>
    <property type="molecule type" value="Transcribed_RNA"/>
</dbReference>
<name>A0A8D8QA20_9HEMI</name>
<evidence type="ECO:0000313" key="1">
    <source>
        <dbReference type="EMBL" id="CAG6627931.1"/>
    </source>
</evidence>
<organism evidence="1">
    <name type="scientific">Cacopsylla melanoneura</name>
    <dbReference type="NCBI Taxonomy" id="428564"/>
    <lineage>
        <taxon>Eukaryota</taxon>
        <taxon>Metazoa</taxon>
        <taxon>Ecdysozoa</taxon>
        <taxon>Arthropoda</taxon>
        <taxon>Hexapoda</taxon>
        <taxon>Insecta</taxon>
        <taxon>Pterygota</taxon>
        <taxon>Neoptera</taxon>
        <taxon>Paraneoptera</taxon>
        <taxon>Hemiptera</taxon>
        <taxon>Sternorrhyncha</taxon>
        <taxon>Psylloidea</taxon>
        <taxon>Psyllidae</taxon>
        <taxon>Psyllinae</taxon>
        <taxon>Cacopsylla</taxon>
    </lineage>
</organism>
<protein>
    <submittedName>
        <fullName evidence="1">Uncharacterized protein</fullName>
    </submittedName>
</protein>
<sequence>MYFRVTFEGKEKGARNSPILRVYDHHEIRYQISIKSNPSRNSLTKNHSNIFMYLPTSFALPLEKKTTKIFEKIPVVGNRNPDVRSQRSYNLPRVNNSANISATLET</sequence>
<accession>A0A8D8QA20</accession>
<reference evidence="1" key="1">
    <citation type="submission" date="2021-05" db="EMBL/GenBank/DDBJ databases">
        <authorList>
            <person name="Alioto T."/>
            <person name="Alioto T."/>
            <person name="Gomez Garrido J."/>
        </authorList>
    </citation>
    <scope>NUCLEOTIDE SEQUENCE</scope>
</reference>
<proteinExistence type="predicted"/>